<organism evidence="1 2">
    <name type="scientific">Taurinivorans muris</name>
    <dbReference type="NCBI Taxonomy" id="2787751"/>
    <lineage>
        <taxon>Bacteria</taxon>
        <taxon>Pseudomonadati</taxon>
        <taxon>Thermodesulfobacteriota</taxon>
        <taxon>Desulfovibrionia</taxon>
        <taxon>Desulfovibrionales</taxon>
        <taxon>Desulfovibrionaceae</taxon>
        <taxon>Taurinivorans</taxon>
    </lineage>
</organism>
<name>A0ABY5XZ36_9BACT</name>
<protein>
    <submittedName>
        <fullName evidence="1">DsrE family protein</fullName>
    </submittedName>
</protein>
<reference evidence="1" key="1">
    <citation type="submission" date="2020-12" db="EMBL/GenBank/DDBJ databases">
        <title>Taurinivorans muris gen. nov., sp. nov., fundamental and realized metabolic niche of a ubiquitous sulfidogenic bacterium in the murine intestine.</title>
        <authorList>
            <person name="Ye H."/>
            <person name="Hanson B.T."/>
            <person name="Loy A."/>
        </authorList>
    </citation>
    <scope>NUCLEOTIDE SEQUENCE</scope>
    <source>
        <strain evidence="1">LT0009</strain>
    </source>
</reference>
<dbReference type="Proteomes" id="UP001058120">
    <property type="component" value="Chromosome"/>
</dbReference>
<dbReference type="InterPro" id="IPR027396">
    <property type="entry name" value="DsrEFH-like"/>
</dbReference>
<accession>A0ABY5XZ36</accession>
<dbReference type="Gene3D" id="3.40.1260.10">
    <property type="entry name" value="DsrEFH-like"/>
    <property type="match status" value="1"/>
</dbReference>
<proteinExistence type="predicted"/>
<dbReference type="EMBL" id="CP065938">
    <property type="protein sequence ID" value="UWX05159.1"/>
    <property type="molecule type" value="Genomic_DNA"/>
</dbReference>
<dbReference type="InterPro" id="IPR003787">
    <property type="entry name" value="Sulphur_relay_DsrE/F-like"/>
</dbReference>
<dbReference type="SUPFAM" id="SSF75169">
    <property type="entry name" value="DsrEFH-like"/>
    <property type="match status" value="1"/>
</dbReference>
<keyword evidence="2" id="KW-1185">Reference proteome</keyword>
<dbReference type="RefSeq" id="WP_334314725.1">
    <property type="nucleotide sequence ID" value="NZ_CP065938.1"/>
</dbReference>
<sequence>MQLSEFVVTLFTGKANQNNITVAAVMGLNALKQGLSATILLMVEAVEFSVPDATKGIDIGAPFKEVGGIWEQFMEMGGQVCICDACLTHNGFTKDQIDKRYEIIGGGEVIALLSEAKGTLQIT</sequence>
<evidence type="ECO:0000313" key="2">
    <source>
        <dbReference type="Proteomes" id="UP001058120"/>
    </source>
</evidence>
<gene>
    <name evidence="1" type="ORF">JBF11_06710</name>
</gene>
<evidence type="ECO:0000313" key="1">
    <source>
        <dbReference type="EMBL" id="UWX05159.1"/>
    </source>
</evidence>
<dbReference type="Pfam" id="PF02635">
    <property type="entry name" value="DsrE"/>
    <property type="match status" value="1"/>
</dbReference>